<dbReference type="RefSeq" id="XP_056555343.1">
    <property type="nucleotide sequence ID" value="XM_056699930.1"/>
</dbReference>
<dbReference type="Proteomes" id="UP001147782">
    <property type="component" value="Unassembled WGS sequence"/>
</dbReference>
<feature type="compositionally biased region" description="Polar residues" evidence="1">
    <location>
        <begin position="57"/>
        <end position="89"/>
    </location>
</feature>
<reference evidence="2" key="2">
    <citation type="journal article" date="2023" name="IMA Fungus">
        <title>Comparative genomic study of the Penicillium genus elucidates a diverse pangenome and 15 lateral gene transfer events.</title>
        <authorList>
            <person name="Petersen C."/>
            <person name="Sorensen T."/>
            <person name="Nielsen M.R."/>
            <person name="Sondergaard T.E."/>
            <person name="Sorensen J.L."/>
            <person name="Fitzpatrick D.A."/>
            <person name="Frisvad J.C."/>
            <person name="Nielsen K.L."/>
        </authorList>
    </citation>
    <scope>NUCLEOTIDE SEQUENCE</scope>
    <source>
        <strain evidence="2">IBT 29864</strain>
    </source>
</reference>
<keyword evidence="3" id="KW-1185">Reference proteome</keyword>
<comment type="caution">
    <text evidence="2">The sequence shown here is derived from an EMBL/GenBank/DDBJ whole genome shotgun (WGS) entry which is preliminary data.</text>
</comment>
<reference evidence="2" key="1">
    <citation type="submission" date="2022-11" db="EMBL/GenBank/DDBJ databases">
        <authorList>
            <person name="Petersen C."/>
        </authorList>
    </citation>
    <scope>NUCLEOTIDE SEQUENCE</scope>
    <source>
        <strain evidence="2">IBT 29864</strain>
    </source>
</reference>
<sequence>MPSTGSLRTMRSRYPPPPCVEDEPASLARELHGLSNLSEKPGVEGARVRGTVDQYPVITNMNSSQPEAPPSVNNMPGMGNFSSDDSSGPATPPPRMAEPSGRGRPRSESQATVRPGPPPSSVPVSSSRHRERPLPSVQPQPTRETAAPRQPRPRSLARDDDVPVRGRGRSYSEVYPPQPMREMRTVRQSRPPSITRDENRRGRDRTSVDVSQPSVRETRAPRQPSRPPSPVRDDHLRASSRPRGRLQPPQIFQQPARELVAPEHPRPSSHSPQRAEPIRHEGPVHIIPHSSYSMRSARSRSRGPGYDRDYETPKTSISRSNSAKYVTSRPIRPRPRQPSPPGYQSDTVTARPRPASYAPPSLAPGKAPIGNAANGRTLAERIEEKLRQRQELREAASLSDTETRLKTEKLRPLSTTLNPSVPSSVPHSPSKEVHRTLRHRSREPSVAPTNPRTSAPTLVPALVSSLARSKSKTRGHSRSISSDDARPSRPVASVKWQDQPEERQSPSRAPATKQTNLSQRPSNPSGLCITSCPRSTPVAGLNDWYTLKGLTHLDICPSCMKQIGHSRFRDFFIPSLAKPPTQKTRCAFSYAWPRLAWTQMIKQQHDSLEMLYQMTRPPPGTRPCSGRAASEQTWYRIVNPDTGSYLPSFHICGSCTRNVRVLMPAHRDTFQHSPEVQERACDLVTSSPRFAKYIDLLDDASSRADSDPSRRPDPREFLAYAKRKVVLRDCLRDRPVLSSWHYMPELPELSVCEDCYDEVVWPLAKAHHPLARSFSTSMRYLPGDGPNRCREASCQLYSGRMRARFRDAVVKDDFPGLRDFALRRFEAERRFRDRRDELLVAEGKGYDCDVEMKKAVEEWRRWE</sequence>
<dbReference type="OrthoDB" id="5324692at2759"/>
<proteinExistence type="predicted"/>
<protein>
    <submittedName>
        <fullName evidence="2">Uncharacterized protein</fullName>
    </submittedName>
</protein>
<feature type="region of interest" description="Disordered" evidence="1">
    <location>
        <begin position="1"/>
        <end position="528"/>
    </location>
</feature>
<feature type="compositionally biased region" description="Low complexity" evidence="1">
    <location>
        <begin position="350"/>
        <end position="364"/>
    </location>
</feature>
<feature type="compositionally biased region" description="Basic and acidic residues" evidence="1">
    <location>
        <begin position="401"/>
        <end position="411"/>
    </location>
</feature>
<evidence type="ECO:0000256" key="1">
    <source>
        <dbReference type="SAM" id="MobiDB-lite"/>
    </source>
</evidence>
<feature type="compositionally biased region" description="Basic and acidic residues" evidence="1">
    <location>
        <begin position="195"/>
        <end position="207"/>
    </location>
</feature>
<accession>A0A9W9S5A8</accession>
<dbReference type="GeneID" id="81439109"/>
<name>A0A9W9S5A8_9EURO</name>
<dbReference type="AlphaFoldDB" id="A0A9W9S5A8"/>
<feature type="compositionally biased region" description="Polar residues" evidence="1">
    <location>
        <begin position="447"/>
        <end position="456"/>
    </location>
</feature>
<feature type="compositionally biased region" description="Polar residues" evidence="1">
    <location>
        <begin position="512"/>
        <end position="525"/>
    </location>
</feature>
<feature type="compositionally biased region" description="Low complexity" evidence="1">
    <location>
        <begin position="419"/>
        <end position="428"/>
    </location>
</feature>
<feature type="compositionally biased region" description="Basic and acidic residues" evidence="1">
    <location>
        <begin position="378"/>
        <end position="394"/>
    </location>
</feature>
<organism evidence="2 3">
    <name type="scientific">Penicillium cataractarum</name>
    <dbReference type="NCBI Taxonomy" id="2100454"/>
    <lineage>
        <taxon>Eukaryota</taxon>
        <taxon>Fungi</taxon>
        <taxon>Dikarya</taxon>
        <taxon>Ascomycota</taxon>
        <taxon>Pezizomycotina</taxon>
        <taxon>Eurotiomycetes</taxon>
        <taxon>Eurotiomycetidae</taxon>
        <taxon>Eurotiales</taxon>
        <taxon>Aspergillaceae</taxon>
        <taxon>Penicillium</taxon>
    </lineage>
</organism>
<evidence type="ECO:0000313" key="3">
    <source>
        <dbReference type="Proteomes" id="UP001147782"/>
    </source>
</evidence>
<gene>
    <name evidence="2" type="ORF">N7496_007001</name>
</gene>
<evidence type="ECO:0000313" key="2">
    <source>
        <dbReference type="EMBL" id="KAJ5370909.1"/>
    </source>
</evidence>
<dbReference type="EMBL" id="JAPZBS010000005">
    <property type="protein sequence ID" value="KAJ5370909.1"/>
    <property type="molecule type" value="Genomic_DNA"/>
</dbReference>
<feature type="compositionally biased region" description="Polar residues" evidence="1">
    <location>
        <begin position="313"/>
        <end position="325"/>
    </location>
</feature>